<dbReference type="AlphaFoldDB" id="A0A5C6MMA0"/>
<evidence type="ECO:0000313" key="13">
    <source>
        <dbReference type="Proteomes" id="UP000324091"/>
    </source>
</evidence>
<keyword evidence="13" id="KW-1185">Reference proteome</keyword>
<evidence type="ECO:0000256" key="2">
    <source>
        <dbReference type="ARBA" id="ARBA00010588"/>
    </source>
</evidence>
<proteinExistence type="inferred from homology"/>
<dbReference type="Proteomes" id="UP000324091">
    <property type="component" value="Chromosome 9"/>
</dbReference>
<evidence type="ECO:0000256" key="1">
    <source>
        <dbReference type="ARBA" id="ARBA00004319"/>
    </source>
</evidence>
<feature type="signal peptide" evidence="11">
    <location>
        <begin position="1"/>
        <end position="22"/>
    </location>
</feature>
<evidence type="ECO:0000256" key="7">
    <source>
        <dbReference type="ARBA" id="ARBA00022927"/>
    </source>
</evidence>
<comment type="subcellular location">
    <subcellularLocation>
        <location evidence="1">Endoplasmic reticulum lumen</location>
    </subcellularLocation>
</comment>
<accession>A0A5C6MMA0</accession>
<keyword evidence="7" id="KW-0653">Protein transport</keyword>
<reference evidence="12 13" key="1">
    <citation type="submission" date="2019-04" db="EMBL/GenBank/DDBJ databases">
        <title>Chromosome genome assembly for Takifugu flavidus.</title>
        <authorList>
            <person name="Xiao S."/>
        </authorList>
    </citation>
    <scope>NUCLEOTIDE SEQUENCE [LARGE SCALE GENOMIC DNA]</scope>
    <source>
        <strain evidence="12">HTHZ2018</strain>
        <tissue evidence="12">Muscle</tissue>
    </source>
</reference>
<keyword evidence="5 11" id="KW-0732">Signal</keyword>
<dbReference type="GO" id="GO:0015031">
    <property type="term" value="P:protein transport"/>
    <property type="evidence" value="ECO:0007669"/>
    <property type="project" value="UniProtKB-KW"/>
</dbReference>
<comment type="function">
    <text evidence="10">Required for protein translocation and folding in the endoplasmic reticulum (ER). Functions as a nucleotide exchange factor for the ER lumenal chaperone HSPA5.</text>
</comment>
<protein>
    <recommendedName>
        <fullName evidence="3">Nucleotide exchange factor SIL1</fullName>
    </recommendedName>
</protein>
<comment type="caution">
    <text evidence="12">The sequence shown here is derived from an EMBL/GenBank/DDBJ whole genome shotgun (WGS) entry which is preliminary data.</text>
</comment>
<evidence type="ECO:0000256" key="8">
    <source>
        <dbReference type="ARBA" id="ARBA00023010"/>
    </source>
</evidence>
<dbReference type="InterPro" id="IPR016024">
    <property type="entry name" value="ARM-type_fold"/>
</dbReference>
<dbReference type="PANTHER" id="PTHR19316:SF35">
    <property type="entry name" value="NUCLEOTIDE EXCHANGE FACTOR SIL1"/>
    <property type="match status" value="1"/>
</dbReference>
<evidence type="ECO:0000256" key="11">
    <source>
        <dbReference type="SAM" id="SignalP"/>
    </source>
</evidence>
<gene>
    <name evidence="12" type="ORF">D4764_09G0009390</name>
</gene>
<keyword evidence="4" id="KW-0813">Transport</keyword>
<keyword evidence="9" id="KW-0325">Glycoprotein</keyword>
<dbReference type="Gene3D" id="1.25.10.10">
    <property type="entry name" value="Leucine-rich Repeat Variant"/>
    <property type="match status" value="1"/>
</dbReference>
<evidence type="ECO:0000256" key="9">
    <source>
        <dbReference type="ARBA" id="ARBA00023180"/>
    </source>
</evidence>
<sequence>MTKPIFSCINLTVLLLLHYCESNVEQRASATKSPLTSLVVVENVDGVEAGSDEQEQSSVPDSEGHLEVVQPSDVWQTLKPGQAVPAGSHVKLNLQTGQQEVRLGEEQLKYWTQDHREREKTYVFSPNELKRAMKKIKEDMKMADKDTEKRGSMTTKFHSLEELKKDIAQLDLLVETDFQIIKRLLEQLNSSLSTTEQKLHILHELEYLVHQVDNGQTLCTLGGFQLILKCLNSSDVKLQESSASVLGSALASNPVVQVRAVESGALQTLLTLLATTHPQQVKKKHLCYVISRMHRVISCHMEGFKSYQNYLGQMKVEFCELISQAEQKTVHDPSHDKLVRQYAEVSLKGDLLENGWCSLVPQQLKSSEHDYREKTLRALLVMAPVCLDQYRSDDFLLESLISLGDQYHGMVQAERIMGEDDGYFSEIVELIDALEVQIKR</sequence>
<dbReference type="GO" id="GO:0005788">
    <property type="term" value="C:endoplasmic reticulum lumen"/>
    <property type="evidence" value="ECO:0007669"/>
    <property type="project" value="UniProtKB-SubCell"/>
</dbReference>
<evidence type="ECO:0000256" key="4">
    <source>
        <dbReference type="ARBA" id="ARBA00022448"/>
    </source>
</evidence>
<dbReference type="InterPro" id="IPR011989">
    <property type="entry name" value="ARM-like"/>
</dbReference>
<evidence type="ECO:0000256" key="5">
    <source>
        <dbReference type="ARBA" id="ARBA00022729"/>
    </source>
</evidence>
<evidence type="ECO:0000256" key="10">
    <source>
        <dbReference type="ARBA" id="ARBA00037748"/>
    </source>
</evidence>
<dbReference type="InterPro" id="IPR050693">
    <property type="entry name" value="Hsp70_NEF-Inhibitors"/>
</dbReference>
<dbReference type="PANTHER" id="PTHR19316">
    <property type="entry name" value="PROTEIN FOLDING REGULATOR"/>
    <property type="match status" value="1"/>
</dbReference>
<evidence type="ECO:0000256" key="3">
    <source>
        <dbReference type="ARBA" id="ARBA00015352"/>
    </source>
</evidence>
<organism evidence="12 13">
    <name type="scientific">Takifugu flavidus</name>
    <name type="common">sansaifugu</name>
    <dbReference type="NCBI Taxonomy" id="433684"/>
    <lineage>
        <taxon>Eukaryota</taxon>
        <taxon>Metazoa</taxon>
        <taxon>Chordata</taxon>
        <taxon>Craniata</taxon>
        <taxon>Vertebrata</taxon>
        <taxon>Euteleostomi</taxon>
        <taxon>Actinopterygii</taxon>
        <taxon>Neopterygii</taxon>
        <taxon>Teleostei</taxon>
        <taxon>Neoteleostei</taxon>
        <taxon>Acanthomorphata</taxon>
        <taxon>Eupercaria</taxon>
        <taxon>Tetraodontiformes</taxon>
        <taxon>Tetradontoidea</taxon>
        <taxon>Tetraodontidae</taxon>
        <taxon>Takifugu</taxon>
    </lineage>
</organism>
<feature type="chain" id="PRO_5023044429" description="Nucleotide exchange factor SIL1" evidence="11">
    <location>
        <begin position="23"/>
        <end position="440"/>
    </location>
</feature>
<dbReference type="EMBL" id="RHFK02000022">
    <property type="protein sequence ID" value="TWW55889.1"/>
    <property type="molecule type" value="Genomic_DNA"/>
</dbReference>
<keyword evidence="8" id="KW-0811">Translocation</keyword>
<dbReference type="GO" id="GO:0000774">
    <property type="term" value="F:adenyl-nucleotide exchange factor activity"/>
    <property type="evidence" value="ECO:0007669"/>
    <property type="project" value="TreeGrafter"/>
</dbReference>
<evidence type="ECO:0000313" key="12">
    <source>
        <dbReference type="EMBL" id="TWW55889.1"/>
    </source>
</evidence>
<comment type="similarity">
    <text evidence="2">Belongs to the SIL1 family.</text>
</comment>
<name>A0A5C6MMA0_9TELE</name>
<keyword evidence="6" id="KW-0256">Endoplasmic reticulum</keyword>
<dbReference type="SUPFAM" id="SSF48371">
    <property type="entry name" value="ARM repeat"/>
    <property type="match status" value="1"/>
</dbReference>
<evidence type="ECO:0000256" key="6">
    <source>
        <dbReference type="ARBA" id="ARBA00022824"/>
    </source>
</evidence>